<dbReference type="GO" id="GO:0006351">
    <property type="term" value="P:DNA-templated transcription"/>
    <property type="evidence" value="ECO:0007669"/>
    <property type="project" value="TreeGrafter"/>
</dbReference>
<dbReference type="FunFam" id="1.10.10.10:FF:000001">
    <property type="entry name" value="LysR family transcriptional regulator"/>
    <property type="match status" value="1"/>
</dbReference>
<dbReference type="PANTHER" id="PTHR30537">
    <property type="entry name" value="HTH-TYPE TRANSCRIPTIONAL REGULATOR"/>
    <property type="match status" value="1"/>
</dbReference>
<dbReference type="Gene3D" id="3.40.190.290">
    <property type="match status" value="1"/>
</dbReference>
<proteinExistence type="inferred from homology"/>
<dbReference type="SUPFAM" id="SSF53850">
    <property type="entry name" value="Periplasmic binding protein-like II"/>
    <property type="match status" value="1"/>
</dbReference>
<protein>
    <submittedName>
        <fullName evidence="6">LysR family transcriptional regulator</fullName>
    </submittedName>
</protein>
<dbReference type="InterPro" id="IPR036388">
    <property type="entry name" value="WH-like_DNA-bd_sf"/>
</dbReference>
<evidence type="ECO:0000256" key="2">
    <source>
        <dbReference type="ARBA" id="ARBA00023015"/>
    </source>
</evidence>
<dbReference type="RefSeq" id="WP_407048767.1">
    <property type="nucleotide sequence ID" value="NZ_CP158568.1"/>
</dbReference>
<organism evidence="6">
    <name type="scientific">Methyloraptor flagellatus</name>
    <dbReference type="NCBI Taxonomy" id="3162530"/>
    <lineage>
        <taxon>Bacteria</taxon>
        <taxon>Pseudomonadati</taxon>
        <taxon>Pseudomonadota</taxon>
        <taxon>Alphaproteobacteria</taxon>
        <taxon>Hyphomicrobiales</taxon>
        <taxon>Ancalomicrobiaceae</taxon>
        <taxon>Methyloraptor</taxon>
    </lineage>
</organism>
<dbReference type="AlphaFoldDB" id="A0AAU7X7G9"/>
<accession>A0AAU7X7G9</accession>
<keyword evidence="3" id="KW-0238">DNA-binding</keyword>
<dbReference type="PROSITE" id="PS50931">
    <property type="entry name" value="HTH_LYSR"/>
    <property type="match status" value="1"/>
</dbReference>
<evidence type="ECO:0000256" key="3">
    <source>
        <dbReference type="ARBA" id="ARBA00023125"/>
    </source>
</evidence>
<dbReference type="GO" id="GO:0043565">
    <property type="term" value="F:sequence-specific DNA binding"/>
    <property type="evidence" value="ECO:0007669"/>
    <property type="project" value="TreeGrafter"/>
</dbReference>
<dbReference type="InterPro" id="IPR005119">
    <property type="entry name" value="LysR_subst-bd"/>
</dbReference>
<dbReference type="EMBL" id="CP158568">
    <property type="protein sequence ID" value="XBY43667.1"/>
    <property type="molecule type" value="Genomic_DNA"/>
</dbReference>
<dbReference type="PANTHER" id="PTHR30537:SF1">
    <property type="entry name" value="HTH-TYPE TRANSCRIPTIONAL REGULATOR PGRR"/>
    <property type="match status" value="1"/>
</dbReference>
<dbReference type="KEGG" id="mflg:ABS361_16505"/>
<feature type="domain" description="HTH lysR-type" evidence="5">
    <location>
        <begin position="1"/>
        <end position="61"/>
    </location>
</feature>
<dbReference type="GO" id="GO:0003700">
    <property type="term" value="F:DNA-binding transcription factor activity"/>
    <property type="evidence" value="ECO:0007669"/>
    <property type="project" value="InterPro"/>
</dbReference>
<evidence type="ECO:0000256" key="1">
    <source>
        <dbReference type="ARBA" id="ARBA00009437"/>
    </source>
</evidence>
<dbReference type="Pfam" id="PF03466">
    <property type="entry name" value="LysR_substrate"/>
    <property type="match status" value="1"/>
</dbReference>
<evidence type="ECO:0000259" key="5">
    <source>
        <dbReference type="PROSITE" id="PS50931"/>
    </source>
</evidence>
<dbReference type="Gene3D" id="1.10.10.10">
    <property type="entry name" value="Winged helix-like DNA-binding domain superfamily/Winged helix DNA-binding domain"/>
    <property type="match status" value="1"/>
</dbReference>
<comment type="similarity">
    <text evidence="1">Belongs to the LysR transcriptional regulatory family.</text>
</comment>
<dbReference type="InterPro" id="IPR000847">
    <property type="entry name" value="LysR_HTH_N"/>
</dbReference>
<keyword evidence="4" id="KW-0804">Transcription</keyword>
<keyword evidence="2" id="KW-0805">Transcription regulation</keyword>
<name>A0AAU7X7G9_9HYPH</name>
<evidence type="ECO:0000256" key="4">
    <source>
        <dbReference type="ARBA" id="ARBA00023163"/>
    </source>
</evidence>
<evidence type="ECO:0000313" key="6">
    <source>
        <dbReference type="EMBL" id="XBY43667.1"/>
    </source>
</evidence>
<reference evidence="6" key="1">
    <citation type="submission" date="2024-06" db="EMBL/GenBank/DDBJ databases">
        <title>Methylostella associata gen. nov., sp. nov., a novel Ancalomicrobiaceae-affiliated facultatively methylotrophic bacteria that feed on methanotrophs of the genus Methylococcus.</title>
        <authorList>
            <person name="Saltykova V."/>
            <person name="Danilova O.V."/>
            <person name="Oshkin I.Y."/>
            <person name="Belova S.E."/>
            <person name="Pimenov N.V."/>
            <person name="Dedysh S.N."/>
        </authorList>
    </citation>
    <scope>NUCLEOTIDE SEQUENCE</scope>
    <source>
        <strain evidence="6">S20</strain>
    </source>
</reference>
<dbReference type="SUPFAM" id="SSF46785">
    <property type="entry name" value="Winged helix' DNA-binding domain"/>
    <property type="match status" value="1"/>
</dbReference>
<gene>
    <name evidence="6" type="ORF">ABS361_16505</name>
</gene>
<dbReference type="InterPro" id="IPR036390">
    <property type="entry name" value="WH_DNA-bd_sf"/>
</dbReference>
<dbReference type="InterPro" id="IPR058163">
    <property type="entry name" value="LysR-type_TF_proteobact-type"/>
</dbReference>
<dbReference type="Pfam" id="PF00126">
    <property type="entry name" value="HTH_1"/>
    <property type="match status" value="1"/>
</dbReference>
<sequence>MDRDLLPHLPVVLAVARHRGFAAAAAALGMSASAVSHAVRTVEDRLGQPLFARTTRSVAVTEAGHRFLAAVGPAFDDVARAFESFEADRGAVTGLLRISASRVAAVLGLTPILARLAAAHPGLTVEVQMEDAFVDIVARGLDAGIRLGEAVHQDMTIARLTPPFRAIMVAAPAYVAAHGAPGRVDDLSAHNCIGFRMLGSGGLYEWDLRADGRDVRVPVRGSAVVTDATYASHLARAGVGIAYVFEPLVADDLAAGRLVEILPEASITEDGLFLYYPRRAALAPKLRAFVAAAREAIKARG</sequence>